<organism evidence="2">
    <name type="scientific">marine sediment metagenome</name>
    <dbReference type="NCBI Taxonomy" id="412755"/>
    <lineage>
        <taxon>unclassified sequences</taxon>
        <taxon>metagenomes</taxon>
        <taxon>ecological metagenomes</taxon>
    </lineage>
</organism>
<evidence type="ECO:0000313" key="2">
    <source>
        <dbReference type="EMBL" id="KKM84502.1"/>
    </source>
</evidence>
<protein>
    <submittedName>
        <fullName evidence="2">Uncharacterized protein</fullName>
    </submittedName>
</protein>
<dbReference type="EMBL" id="LAZR01007557">
    <property type="protein sequence ID" value="KKM84502.1"/>
    <property type="molecule type" value="Genomic_DNA"/>
</dbReference>
<sequence>MNKKREGLFGFSKKEKKQDRILEDLGLYKEKSKNELTSIIIKVKHLIQENKKLKNNIATLEDAIFRLENENLLLREDIQTVVAKNVNMERFEPENFDLRILVASLEKENFTLKTKLLGKSGKVLPSSPVRAKPKLPITKRMVKEVLPSGQVMKGPEPPGIRRVVEEVLPPGQVMKGPEPPGIRRAVEEVLPPGQAMKEPEPPGIRRVVEEVQLPPSHIPEEFEPSVIEDIIEELLPPSQVPEGFNPPLEENEIGEEWSLNQIPEEFEVPMESEENIIYDERKGLMIKQEEISNIKIHKKRRCPKCGNEKRAFISELDDKTNIIMQSPRFYGKKFRCNICATEWN</sequence>
<evidence type="ECO:0000256" key="1">
    <source>
        <dbReference type="SAM" id="Coils"/>
    </source>
</evidence>
<feature type="coiled-coil region" evidence="1">
    <location>
        <begin position="43"/>
        <end position="77"/>
    </location>
</feature>
<accession>A0A0F9NT86</accession>
<reference evidence="2" key="1">
    <citation type="journal article" date="2015" name="Nature">
        <title>Complex archaea that bridge the gap between prokaryotes and eukaryotes.</title>
        <authorList>
            <person name="Spang A."/>
            <person name="Saw J.H."/>
            <person name="Jorgensen S.L."/>
            <person name="Zaremba-Niedzwiedzka K."/>
            <person name="Martijn J."/>
            <person name="Lind A.E."/>
            <person name="van Eijk R."/>
            <person name="Schleper C."/>
            <person name="Guy L."/>
            <person name="Ettema T.J."/>
        </authorList>
    </citation>
    <scope>NUCLEOTIDE SEQUENCE</scope>
</reference>
<keyword evidence="1" id="KW-0175">Coiled coil</keyword>
<gene>
    <name evidence="2" type="ORF">LCGC14_1298500</name>
</gene>
<dbReference type="AlphaFoldDB" id="A0A0F9NT86"/>
<name>A0A0F9NT86_9ZZZZ</name>
<proteinExistence type="predicted"/>
<comment type="caution">
    <text evidence="2">The sequence shown here is derived from an EMBL/GenBank/DDBJ whole genome shotgun (WGS) entry which is preliminary data.</text>
</comment>